<accession>A0A1H2QAV9</accession>
<evidence type="ECO:0000313" key="1">
    <source>
        <dbReference type="EMBL" id="SDW04286.1"/>
    </source>
</evidence>
<dbReference type="STRING" id="1058.SAMN05421783_101197"/>
<gene>
    <name evidence="1" type="ORF">SAMN05421783_101197</name>
</gene>
<dbReference type="EMBL" id="FNNZ01000001">
    <property type="protein sequence ID" value="SDW04286.1"/>
    <property type="molecule type" value="Genomic_DNA"/>
</dbReference>
<proteinExistence type="predicted"/>
<evidence type="ECO:0000313" key="2">
    <source>
        <dbReference type="Proteomes" id="UP000198816"/>
    </source>
</evidence>
<keyword evidence="2" id="KW-1185">Reference proteome</keyword>
<sequence length="73" mass="8307">MSSGRLSVWLRGLALLRYPEVLRFLGDRRLDLACLDRIRQPHPGFKLADNVCSASFAPQPLQPRSCVCPRRTQ</sequence>
<name>A0A1H2QAV9_THIRO</name>
<dbReference type="AlphaFoldDB" id="A0A1H2QAV9"/>
<dbReference type="Proteomes" id="UP000198816">
    <property type="component" value="Unassembled WGS sequence"/>
</dbReference>
<organism evidence="1 2">
    <name type="scientific">Thiocapsa roseopersicina</name>
    <dbReference type="NCBI Taxonomy" id="1058"/>
    <lineage>
        <taxon>Bacteria</taxon>
        <taxon>Pseudomonadati</taxon>
        <taxon>Pseudomonadota</taxon>
        <taxon>Gammaproteobacteria</taxon>
        <taxon>Chromatiales</taxon>
        <taxon>Chromatiaceae</taxon>
        <taxon>Thiocapsa</taxon>
    </lineage>
</organism>
<protein>
    <submittedName>
        <fullName evidence="1">Uncharacterized protein</fullName>
    </submittedName>
</protein>
<reference evidence="2" key="1">
    <citation type="submission" date="2016-10" db="EMBL/GenBank/DDBJ databases">
        <authorList>
            <person name="Varghese N."/>
            <person name="Submissions S."/>
        </authorList>
    </citation>
    <scope>NUCLEOTIDE SEQUENCE [LARGE SCALE GENOMIC DNA]</scope>
    <source>
        <strain evidence="2">DSM 217</strain>
    </source>
</reference>